<name>A0AB34VBE2_9GAMM</name>
<evidence type="ECO:0000256" key="5">
    <source>
        <dbReference type="SAM" id="SignalP"/>
    </source>
</evidence>
<evidence type="ECO:0000313" key="7">
    <source>
        <dbReference type="Proteomes" id="UP000072520"/>
    </source>
</evidence>
<feature type="chain" id="PRO_5044301357" evidence="5">
    <location>
        <begin position="31"/>
        <end position="420"/>
    </location>
</feature>
<dbReference type="Pfam" id="PF00295">
    <property type="entry name" value="Glyco_hydro_28"/>
    <property type="match status" value="1"/>
</dbReference>
<evidence type="ECO:0000256" key="4">
    <source>
        <dbReference type="RuleBase" id="RU361169"/>
    </source>
</evidence>
<sequence>MTDLIVTMYRSPFVLLAMIVGLAISFTAQAQMGDRRTVTQPVYPPVCQRIPALDQYNVSQTIQQALDSCPPGKMVLLVPSTRAKVFYSGPLSLPSGVSLGIDKGAVLRALPDPRLYDNGRGSCGTLDSQGNGCRAFITLSHVRGSGIYGQGMIDGQGGASVTGKTQTWWQLAASAKSDDAKQNAPRLIQVDHARDITLYQITLKNAPNFHVAVSDSEGITLWGITIDTPATARNTDGVDPMGSSDVTLINSRISTGDDNVAIKAGNAPASHISIVNNQFGSGHGMSIGSEINRGVSDVLVNGLTLTGTTNGLRIKSDRSRGGQVRAVRYQNICMQDVDNPVVIDTHYDPHASGTMIPDYRDITFDNVRTGNGKIMLDGYSETFPLEMTIKNVSIAEQATVVQRFAIIHGQFTRAPQTACR</sequence>
<dbReference type="Gene3D" id="2.160.20.10">
    <property type="entry name" value="Single-stranded right-handed beta-helix, Pectin lyase-like"/>
    <property type="match status" value="1"/>
</dbReference>
<dbReference type="SMART" id="SM00710">
    <property type="entry name" value="PbH1"/>
    <property type="match status" value="4"/>
</dbReference>
<gene>
    <name evidence="6" type="ORF">RSA13_17605</name>
</gene>
<dbReference type="AlphaFoldDB" id="A0AB34VBE2"/>
<evidence type="ECO:0000313" key="6">
    <source>
        <dbReference type="EMBL" id="KTS94675.1"/>
    </source>
</evidence>
<evidence type="ECO:0000256" key="1">
    <source>
        <dbReference type="ARBA" id="ARBA00008834"/>
    </source>
</evidence>
<protein>
    <submittedName>
        <fullName evidence="6">PbsX family transcriptional regulator</fullName>
    </submittedName>
</protein>
<dbReference type="GO" id="GO:0005975">
    <property type="term" value="P:carbohydrate metabolic process"/>
    <property type="evidence" value="ECO:0007669"/>
    <property type="project" value="InterPro"/>
</dbReference>
<dbReference type="EMBL" id="LDSI01000027">
    <property type="protein sequence ID" value="KTS94675.1"/>
    <property type="molecule type" value="Genomic_DNA"/>
</dbReference>
<comment type="caution">
    <text evidence="6">The sequence shown here is derived from an EMBL/GenBank/DDBJ whole genome shotgun (WGS) entry which is preliminary data.</text>
</comment>
<keyword evidence="5" id="KW-0732">Signal</keyword>
<evidence type="ECO:0000256" key="2">
    <source>
        <dbReference type="ARBA" id="ARBA00022801"/>
    </source>
</evidence>
<dbReference type="PANTHER" id="PTHR31339">
    <property type="entry name" value="PECTIN LYASE-RELATED"/>
    <property type="match status" value="1"/>
</dbReference>
<organism evidence="6 7">
    <name type="scientific">Pantoea stewartii</name>
    <dbReference type="NCBI Taxonomy" id="66269"/>
    <lineage>
        <taxon>Bacteria</taxon>
        <taxon>Pseudomonadati</taxon>
        <taxon>Pseudomonadota</taxon>
        <taxon>Gammaproteobacteria</taxon>
        <taxon>Enterobacterales</taxon>
        <taxon>Erwiniaceae</taxon>
        <taxon>Pantoea</taxon>
    </lineage>
</organism>
<comment type="similarity">
    <text evidence="1 4">Belongs to the glycosyl hydrolase 28 family.</text>
</comment>
<dbReference type="GO" id="GO:0004650">
    <property type="term" value="F:polygalacturonase activity"/>
    <property type="evidence" value="ECO:0007669"/>
    <property type="project" value="InterPro"/>
</dbReference>
<dbReference type="InterPro" id="IPR011050">
    <property type="entry name" value="Pectin_lyase_fold/virulence"/>
</dbReference>
<dbReference type="InterPro" id="IPR051801">
    <property type="entry name" value="GH28_Enzymes"/>
</dbReference>
<dbReference type="InterPro" id="IPR012334">
    <property type="entry name" value="Pectin_lyas_fold"/>
</dbReference>
<keyword evidence="2 4" id="KW-0378">Hydrolase</keyword>
<evidence type="ECO:0000256" key="3">
    <source>
        <dbReference type="ARBA" id="ARBA00023295"/>
    </source>
</evidence>
<dbReference type="SUPFAM" id="SSF51126">
    <property type="entry name" value="Pectin lyase-like"/>
    <property type="match status" value="1"/>
</dbReference>
<accession>A0AB34VBE2</accession>
<dbReference type="Proteomes" id="UP000072520">
    <property type="component" value="Unassembled WGS sequence"/>
</dbReference>
<keyword evidence="3 4" id="KW-0326">Glycosidase</keyword>
<dbReference type="PROSITE" id="PS00502">
    <property type="entry name" value="POLYGALACTURONASE"/>
    <property type="match status" value="1"/>
</dbReference>
<reference evidence="6 7" key="1">
    <citation type="journal article" date="2016" name="Front. Microbiol.">
        <title>Genomic Resource of Rice Seed Associated Bacteria.</title>
        <authorList>
            <person name="Midha S."/>
            <person name="Bansal K."/>
            <person name="Sharma S."/>
            <person name="Kumar N."/>
            <person name="Patil P.P."/>
            <person name="Chaudhry V."/>
            <person name="Patil P.B."/>
        </authorList>
    </citation>
    <scope>NUCLEOTIDE SEQUENCE [LARGE SCALE GENOMIC DNA]</scope>
    <source>
        <strain evidence="6 7">RSA13</strain>
    </source>
</reference>
<dbReference type="PANTHER" id="PTHR31339:SF9">
    <property type="entry name" value="PLASMIN AND FIBRONECTIN-BINDING PROTEIN A"/>
    <property type="match status" value="1"/>
</dbReference>
<feature type="signal peptide" evidence="5">
    <location>
        <begin position="1"/>
        <end position="30"/>
    </location>
</feature>
<dbReference type="InterPro" id="IPR000743">
    <property type="entry name" value="Glyco_hydro_28"/>
</dbReference>
<proteinExistence type="inferred from homology"/>
<dbReference type="InterPro" id="IPR006626">
    <property type="entry name" value="PbH1"/>
</dbReference>